<keyword evidence="1" id="KW-1133">Transmembrane helix</keyword>
<keyword evidence="1" id="KW-0472">Membrane</keyword>
<keyword evidence="1" id="KW-0812">Transmembrane</keyword>
<feature type="transmembrane region" description="Helical" evidence="1">
    <location>
        <begin position="125"/>
        <end position="143"/>
    </location>
</feature>
<accession>A0A0F9NF40</accession>
<feature type="transmembrane region" description="Helical" evidence="1">
    <location>
        <begin position="94"/>
        <end position="119"/>
    </location>
</feature>
<dbReference type="Pfam" id="PF13781">
    <property type="entry name" value="DoxX_3"/>
    <property type="match status" value="1"/>
</dbReference>
<sequence length="147" mass="16186">MMLVSFPTKIMIQGSWVNSPLFSYAVCRGTLAFIWFYQGLIPKLLYPHEDELAMSMAAGFSRSDAVQLATIAGVLEIAMAVVTLIFWRQRWPMLLTLAAMIGLLAFVILVQPMLLVAAFNPVTTNVAVAALSITSLHLLRVIGSDRE</sequence>
<dbReference type="InterPro" id="IPR025695">
    <property type="entry name" value="DoxX-like"/>
</dbReference>
<dbReference type="AlphaFoldDB" id="A0A0F9NF40"/>
<name>A0A0F9NF40_9ZZZZ</name>
<protein>
    <recommendedName>
        <fullName evidence="3">DoxX family protein</fullName>
    </recommendedName>
</protein>
<gene>
    <name evidence="2" type="ORF">LCGC14_1270210</name>
</gene>
<dbReference type="EMBL" id="LAZR01007120">
    <property type="protein sequence ID" value="KKM87310.1"/>
    <property type="molecule type" value="Genomic_DNA"/>
</dbReference>
<organism evidence="2">
    <name type="scientific">marine sediment metagenome</name>
    <dbReference type="NCBI Taxonomy" id="412755"/>
    <lineage>
        <taxon>unclassified sequences</taxon>
        <taxon>metagenomes</taxon>
        <taxon>ecological metagenomes</taxon>
    </lineage>
</organism>
<evidence type="ECO:0000256" key="1">
    <source>
        <dbReference type="SAM" id="Phobius"/>
    </source>
</evidence>
<evidence type="ECO:0008006" key="3">
    <source>
        <dbReference type="Google" id="ProtNLM"/>
    </source>
</evidence>
<proteinExistence type="predicted"/>
<reference evidence="2" key="1">
    <citation type="journal article" date="2015" name="Nature">
        <title>Complex archaea that bridge the gap between prokaryotes and eukaryotes.</title>
        <authorList>
            <person name="Spang A."/>
            <person name="Saw J.H."/>
            <person name="Jorgensen S.L."/>
            <person name="Zaremba-Niedzwiedzka K."/>
            <person name="Martijn J."/>
            <person name="Lind A.E."/>
            <person name="van Eijk R."/>
            <person name="Schleper C."/>
            <person name="Guy L."/>
            <person name="Ettema T.J."/>
        </authorList>
    </citation>
    <scope>NUCLEOTIDE SEQUENCE</scope>
</reference>
<feature type="transmembrane region" description="Helical" evidence="1">
    <location>
        <begin position="21"/>
        <end position="45"/>
    </location>
</feature>
<comment type="caution">
    <text evidence="2">The sequence shown here is derived from an EMBL/GenBank/DDBJ whole genome shotgun (WGS) entry which is preliminary data.</text>
</comment>
<evidence type="ECO:0000313" key="2">
    <source>
        <dbReference type="EMBL" id="KKM87310.1"/>
    </source>
</evidence>
<feature type="transmembrane region" description="Helical" evidence="1">
    <location>
        <begin position="65"/>
        <end position="87"/>
    </location>
</feature>